<dbReference type="RefSeq" id="XP_014144637.1">
    <property type="nucleotide sequence ID" value="XM_014289162.1"/>
</dbReference>
<dbReference type="InterPro" id="IPR052214">
    <property type="entry name" value="DAG_Lipase-Related"/>
</dbReference>
<gene>
    <name evidence="5" type="ORF">SARC_16734</name>
</gene>
<dbReference type="EMBL" id="KQ250344">
    <property type="protein sequence ID" value="KNC70735.1"/>
    <property type="molecule type" value="Genomic_DNA"/>
</dbReference>
<dbReference type="GO" id="GO:0046340">
    <property type="term" value="P:diacylglycerol catabolic process"/>
    <property type="evidence" value="ECO:0007669"/>
    <property type="project" value="TreeGrafter"/>
</dbReference>
<keyword evidence="4" id="KW-0472">Membrane</keyword>
<keyword evidence="2" id="KW-0442">Lipid degradation</keyword>
<dbReference type="PANTHER" id="PTHR45792">
    <property type="entry name" value="DIACYLGLYCEROL LIPASE HOMOLOG-RELATED"/>
    <property type="match status" value="1"/>
</dbReference>
<evidence type="ECO:0000313" key="5">
    <source>
        <dbReference type="EMBL" id="KNC70735.1"/>
    </source>
</evidence>
<feature type="transmembrane region" description="Helical" evidence="4">
    <location>
        <begin position="117"/>
        <end position="138"/>
    </location>
</feature>
<dbReference type="eggNOG" id="KOG2088">
    <property type="taxonomic scope" value="Eukaryota"/>
</dbReference>
<reference evidence="5 6" key="1">
    <citation type="submission" date="2011-02" db="EMBL/GenBank/DDBJ databases">
        <title>The Genome Sequence of Sphaeroforma arctica JP610.</title>
        <authorList>
            <consortium name="The Broad Institute Genome Sequencing Platform"/>
            <person name="Russ C."/>
            <person name="Cuomo C."/>
            <person name="Young S.K."/>
            <person name="Zeng Q."/>
            <person name="Gargeya S."/>
            <person name="Alvarado L."/>
            <person name="Berlin A."/>
            <person name="Chapman S.B."/>
            <person name="Chen Z."/>
            <person name="Freedman E."/>
            <person name="Gellesch M."/>
            <person name="Goldberg J."/>
            <person name="Griggs A."/>
            <person name="Gujja S."/>
            <person name="Heilman E."/>
            <person name="Heiman D."/>
            <person name="Howarth C."/>
            <person name="Mehta T."/>
            <person name="Neiman D."/>
            <person name="Pearson M."/>
            <person name="Roberts A."/>
            <person name="Saif S."/>
            <person name="Shea T."/>
            <person name="Shenoy N."/>
            <person name="Sisk P."/>
            <person name="Stolte C."/>
            <person name="Sykes S."/>
            <person name="White J."/>
            <person name="Yandava C."/>
            <person name="Burger G."/>
            <person name="Gray M.W."/>
            <person name="Holland P.W.H."/>
            <person name="King N."/>
            <person name="Lang F.B.F."/>
            <person name="Roger A.J."/>
            <person name="Ruiz-Trillo I."/>
            <person name="Haas B."/>
            <person name="Nusbaum C."/>
            <person name="Birren B."/>
        </authorList>
    </citation>
    <scope>NUCLEOTIDE SEQUENCE [LARGE SCALE GENOMIC DNA]</scope>
    <source>
        <strain evidence="5 6">JP610</strain>
    </source>
</reference>
<accession>A0A0L0F1X9</accession>
<feature type="transmembrane region" description="Helical" evidence="4">
    <location>
        <begin position="34"/>
        <end position="54"/>
    </location>
</feature>
<evidence type="ECO:0000256" key="2">
    <source>
        <dbReference type="ARBA" id="ARBA00022963"/>
    </source>
</evidence>
<keyword evidence="4" id="KW-1133">Transmembrane helix</keyword>
<keyword evidence="1" id="KW-0378">Hydrolase</keyword>
<evidence type="ECO:0000256" key="4">
    <source>
        <dbReference type="SAM" id="Phobius"/>
    </source>
</evidence>
<feature type="transmembrane region" description="Helical" evidence="4">
    <location>
        <begin position="74"/>
        <end position="97"/>
    </location>
</feature>
<evidence type="ECO:0000256" key="1">
    <source>
        <dbReference type="ARBA" id="ARBA00022801"/>
    </source>
</evidence>
<keyword evidence="3" id="KW-0443">Lipid metabolism</keyword>
<dbReference type="AlphaFoldDB" id="A0A0L0F1X9"/>
<dbReference type="GeneID" id="25917238"/>
<dbReference type="Proteomes" id="UP000054560">
    <property type="component" value="Unassembled WGS sequence"/>
</dbReference>
<keyword evidence="4" id="KW-0812">Transmembrane</keyword>
<dbReference type="PANTHER" id="PTHR45792:SF7">
    <property type="entry name" value="PUTATIVE (AFU_ORTHOLOGUE AFUA_6G02710)-RELATED"/>
    <property type="match status" value="1"/>
</dbReference>
<evidence type="ECO:0000313" key="6">
    <source>
        <dbReference type="Proteomes" id="UP000054560"/>
    </source>
</evidence>
<dbReference type="GO" id="GO:0019369">
    <property type="term" value="P:arachidonate metabolic process"/>
    <property type="evidence" value="ECO:0007669"/>
    <property type="project" value="TreeGrafter"/>
</dbReference>
<keyword evidence="6" id="KW-1185">Reference proteome</keyword>
<name>A0A0L0F1X9_9EUKA</name>
<organism evidence="5 6">
    <name type="scientific">Sphaeroforma arctica JP610</name>
    <dbReference type="NCBI Taxonomy" id="667725"/>
    <lineage>
        <taxon>Eukaryota</taxon>
        <taxon>Ichthyosporea</taxon>
        <taxon>Ichthyophonida</taxon>
        <taxon>Sphaeroforma</taxon>
    </lineage>
</organism>
<dbReference type="GO" id="GO:0016298">
    <property type="term" value="F:lipase activity"/>
    <property type="evidence" value="ECO:0007669"/>
    <property type="project" value="TreeGrafter"/>
</dbReference>
<sequence length="296" mass="32688">VVIFVFRTIWALCTAVAALHLWHIRCQSERLIYAYLGGSLCISVAMAIVAVAVVRVSAKGCIMERQKRAPLNGLLHVLVALNILEVAWTTFGIYALIGRFFNLCNLSEGQLAPGLIISGNIVIAIIYGLLVLFTVMCWHDRTSHIVELQEGEEYHATRHRTISRIITQLCCCTSVGKSSGSSVDPYEEVSALLISLLSEEIADIAPSDIVAALILLRRDHALQYDEVDMPGEDVVDINDHASVHDILEAGYYVKYAVASYGWPVYLYTHLSSGLCSLLNYTSKAFCGCCKRESKCR</sequence>
<evidence type="ECO:0000256" key="3">
    <source>
        <dbReference type="ARBA" id="ARBA00023098"/>
    </source>
</evidence>
<feature type="non-terminal residue" evidence="5">
    <location>
        <position position="1"/>
    </location>
</feature>
<dbReference type="OrthoDB" id="438440at2759"/>
<proteinExistence type="predicted"/>
<protein>
    <submittedName>
        <fullName evidence="5">Uncharacterized protein</fullName>
    </submittedName>
</protein>